<dbReference type="PANTHER" id="PTHR43584:SF8">
    <property type="entry name" value="N-ACETYLMURAMATE ALPHA-1-PHOSPHATE URIDYLYLTRANSFERASE"/>
    <property type="match status" value="1"/>
</dbReference>
<name>A0A1G9BLT4_9PROT</name>
<keyword evidence="5" id="KW-1185">Reference proteome</keyword>
<dbReference type="NCBIfam" id="NF045761">
    <property type="entry name" value="NAMPUrTaseMurU"/>
    <property type="match status" value="1"/>
</dbReference>
<dbReference type="SUPFAM" id="SSF53448">
    <property type="entry name" value="Nucleotide-diphospho-sugar transferases"/>
    <property type="match status" value="1"/>
</dbReference>
<dbReference type="Gene3D" id="3.90.550.10">
    <property type="entry name" value="Spore Coat Polysaccharide Biosynthesis Protein SpsA, Chain A"/>
    <property type="match status" value="1"/>
</dbReference>
<dbReference type="InterPro" id="IPR005835">
    <property type="entry name" value="NTP_transferase_dom"/>
</dbReference>
<dbReference type="STRING" id="492660.SAMN05192566_1228"/>
<dbReference type="PANTHER" id="PTHR43584">
    <property type="entry name" value="NUCLEOTIDYL TRANSFERASE"/>
    <property type="match status" value="1"/>
</dbReference>
<gene>
    <name evidence="4" type="ORF">SAMN05192566_1228</name>
</gene>
<protein>
    <submittedName>
        <fullName evidence="4">MurNAc alpha-1-phosphate uridylyltransferase</fullName>
    </submittedName>
</protein>
<dbReference type="Proteomes" id="UP000198629">
    <property type="component" value="Unassembled WGS sequence"/>
</dbReference>
<dbReference type="AlphaFoldDB" id="A0A1G9BLT4"/>
<dbReference type="InterPro" id="IPR054790">
    <property type="entry name" value="MurU"/>
</dbReference>
<reference evidence="5" key="1">
    <citation type="submission" date="2016-10" db="EMBL/GenBank/DDBJ databases">
        <authorList>
            <person name="Varghese N."/>
            <person name="Submissions S."/>
        </authorList>
    </citation>
    <scope>NUCLEOTIDE SEQUENCE [LARGE SCALE GENOMIC DNA]</scope>
    <source>
        <strain evidence="5">CBMB127</strain>
    </source>
</reference>
<accession>A0A1G9BLT4</accession>
<dbReference type="Pfam" id="PF00483">
    <property type="entry name" value="NTP_transferase"/>
    <property type="match status" value="1"/>
</dbReference>
<dbReference type="GO" id="GO:0016779">
    <property type="term" value="F:nucleotidyltransferase activity"/>
    <property type="evidence" value="ECO:0007669"/>
    <property type="project" value="UniProtKB-KW"/>
</dbReference>
<dbReference type="InterPro" id="IPR050065">
    <property type="entry name" value="GlmU-like"/>
</dbReference>
<evidence type="ECO:0000256" key="1">
    <source>
        <dbReference type="ARBA" id="ARBA00022679"/>
    </source>
</evidence>
<dbReference type="EMBL" id="FNFX01000002">
    <property type="protein sequence ID" value="SDK40220.1"/>
    <property type="molecule type" value="Genomic_DNA"/>
</dbReference>
<evidence type="ECO:0000256" key="2">
    <source>
        <dbReference type="ARBA" id="ARBA00022695"/>
    </source>
</evidence>
<evidence type="ECO:0000313" key="4">
    <source>
        <dbReference type="EMBL" id="SDK40220.1"/>
    </source>
</evidence>
<sequence>MRAMILAAGRGERMRPLTDHTPKPLLEVGGKPLIVWHIERLASAGITELVVNHAYLGQQIEQALGNGSQWGVRIQYSPEQAALETAGGIANALPLLGEQAFLVINGDVFTDIDYVALDLPAGKLAHLVMVDNPPQHPDGDFALCDGLVRQAGQYTLTFSGVGVYHPDLFRSVRRGEAAKLAPLLRAAMQQSLVTGQHHAGMWHDIGTPARLQQLDEWLRNQSSSGGNDEATV</sequence>
<keyword evidence="2 4" id="KW-0548">Nucleotidyltransferase</keyword>
<evidence type="ECO:0000259" key="3">
    <source>
        <dbReference type="Pfam" id="PF00483"/>
    </source>
</evidence>
<proteinExistence type="predicted"/>
<dbReference type="OrthoDB" id="9788272at2"/>
<evidence type="ECO:0000313" key="5">
    <source>
        <dbReference type="Proteomes" id="UP000198629"/>
    </source>
</evidence>
<keyword evidence="1 4" id="KW-0808">Transferase</keyword>
<feature type="domain" description="Nucleotidyl transferase" evidence="3">
    <location>
        <begin position="3"/>
        <end position="115"/>
    </location>
</feature>
<organism evidence="4 5">
    <name type="scientific">Methylophilus rhizosphaerae</name>
    <dbReference type="NCBI Taxonomy" id="492660"/>
    <lineage>
        <taxon>Bacteria</taxon>
        <taxon>Pseudomonadati</taxon>
        <taxon>Pseudomonadota</taxon>
        <taxon>Betaproteobacteria</taxon>
        <taxon>Nitrosomonadales</taxon>
        <taxon>Methylophilaceae</taxon>
        <taxon>Methylophilus</taxon>
    </lineage>
</organism>
<dbReference type="CDD" id="cd06422">
    <property type="entry name" value="NTP_transferase_like_1"/>
    <property type="match status" value="1"/>
</dbReference>
<dbReference type="RefSeq" id="WP_091471250.1">
    <property type="nucleotide sequence ID" value="NZ_FNFX01000002.1"/>
</dbReference>
<dbReference type="InterPro" id="IPR029044">
    <property type="entry name" value="Nucleotide-diphossugar_trans"/>
</dbReference>